<reference evidence="3" key="1">
    <citation type="submission" date="2019-11" db="EMBL/GenBank/DDBJ databases">
        <authorList>
            <person name="Feng L."/>
        </authorList>
    </citation>
    <scope>NUCLEOTIDE SEQUENCE</scope>
    <source>
        <strain evidence="3">AcaccaeLFYP115</strain>
    </source>
</reference>
<dbReference type="InterPro" id="IPR001034">
    <property type="entry name" value="DeoR_HTH"/>
</dbReference>
<dbReference type="GO" id="GO:0003700">
    <property type="term" value="F:DNA-binding transcription factor activity"/>
    <property type="evidence" value="ECO:0007669"/>
    <property type="project" value="InterPro"/>
</dbReference>
<dbReference type="PANTHER" id="PTHR30363:SF44">
    <property type="entry name" value="AGA OPERON TRANSCRIPTIONAL REPRESSOR-RELATED"/>
    <property type="match status" value="1"/>
</dbReference>
<dbReference type="EMBL" id="CACRSQ010000010">
    <property type="protein sequence ID" value="VYT40941.1"/>
    <property type="molecule type" value="Genomic_DNA"/>
</dbReference>
<accession>A0A6N2WII3</accession>
<dbReference type="InterPro" id="IPR014036">
    <property type="entry name" value="DeoR-like_C"/>
</dbReference>
<dbReference type="Pfam" id="PF00455">
    <property type="entry name" value="DeoRC"/>
    <property type="match status" value="1"/>
</dbReference>
<dbReference type="InterPro" id="IPR037171">
    <property type="entry name" value="NagB/RpiA_transferase-like"/>
</dbReference>
<dbReference type="InterPro" id="IPR036388">
    <property type="entry name" value="WH-like_DNA-bd_sf"/>
</dbReference>
<dbReference type="Gene3D" id="1.10.10.10">
    <property type="entry name" value="Winged helix-like DNA-binding domain superfamily/Winged helix DNA-binding domain"/>
    <property type="match status" value="1"/>
</dbReference>
<evidence type="ECO:0000313" key="3">
    <source>
        <dbReference type="EMBL" id="VYT40941.1"/>
    </source>
</evidence>
<sequence>MSKERKKQIESNILEYLGSHEKLLTRDAIELFHLSESTIRRIFTRLEEQKKVVRTYGGIILAKPDNYYHYDIIKRKMKKEKEMIGSYAAGLIQDSDFIYIDCGTTTAYMAQSLVTRFQNGTLSNSLNIVTNSLINLEILNPYCNVILVGGMLFDERKSMAGTLGVSFLSQFHFSKAFLGADGMTFEHGFSSDNINTSRLSRTALTLSQESYVLLDSSKIDHPSYVNYAELDEATAIITDPNIPENQIEQFKDYKIKLHIANG</sequence>
<proteinExistence type="predicted"/>
<dbReference type="RefSeq" id="WP_006568334.1">
    <property type="nucleotide sequence ID" value="NZ_CACRSQ010000010.1"/>
</dbReference>
<organism evidence="3">
    <name type="scientific">Anaerostipes caccae</name>
    <dbReference type="NCBI Taxonomy" id="105841"/>
    <lineage>
        <taxon>Bacteria</taxon>
        <taxon>Bacillati</taxon>
        <taxon>Bacillota</taxon>
        <taxon>Clostridia</taxon>
        <taxon>Lachnospirales</taxon>
        <taxon>Lachnospiraceae</taxon>
        <taxon>Anaerostipes</taxon>
    </lineage>
</organism>
<dbReference type="SUPFAM" id="SSF100950">
    <property type="entry name" value="NagB/RpiA/CoA transferase-like"/>
    <property type="match status" value="1"/>
</dbReference>
<dbReference type="PROSITE" id="PS51000">
    <property type="entry name" value="HTH_DEOR_2"/>
    <property type="match status" value="1"/>
</dbReference>
<dbReference type="InterPro" id="IPR050313">
    <property type="entry name" value="Carb_Metab_HTH_regulators"/>
</dbReference>
<dbReference type="AlphaFoldDB" id="A0A6N2WII3"/>
<dbReference type="SMART" id="SM01134">
    <property type="entry name" value="DeoRC"/>
    <property type="match status" value="1"/>
</dbReference>
<keyword evidence="2" id="KW-0804">Transcription</keyword>
<evidence type="ECO:0000256" key="1">
    <source>
        <dbReference type="ARBA" id="ARBA00023015"/>
    </source>
</evidence>
<dbReference type="Pfam" id="PF08220">
    <property type="entry name" value="HTH_DeoR"/>
    <property type="match status" value="1"/>
</dbReference>
<name>A0A6N2WII3_9FIRM</name>
<keyword evidence="1" id="KW-0805">Transcription regulation</keyword>
<dbReference type="SUPFAM" id="SSF46785">
    <property type="entry name" value="Winged helix' DNA-binding domain"/>
    <property type="match status" value="1"/>
</dbReference>
<dbReference type="SMART" id="SM00420">
    <property type="entry name" value="HTH_DEOR"/>
    <property type="match status" value="1"/>
</dbReference>
<dbReference type="Gene3D" id="3.40.50.1360">
    <property type="match status" value="1"/>
</dbReference>
<protein>
    <submittedName>
        <fullName evidence="3">HTH-type transcriptional repressor GlcR</fullName>
    </submittedName>
</protein>
<dbReference type="PANTHER" id="PTHR30363">
    <property type="entry name" value="HTH-TYPE TRANSCRIPTIONAL REGULATOR SRLR-RELATED"/>
    <property type="match status" value="1"/>
</dbReference>
<dbReference type="InterPro" id="IPR036390">
    <property type="entry name" value="WH_DNA-bd_sf"/>
</dbReference>
<evidence type="ECO:0000256" key="2">
    <source>
        <dbReference type="ARBA" id="ARBA00023163"/>
    </source>
</evidence>
<gene>
    <name evidence="3" type="primary">glcR_7</name>
    <name evidence="3" type="ORF">ACLFYP115_03318</name>
</gene>